<dbReference type="InterPro" id="IPR002925">
    <property type="entry name" value="Dienelactn_hydro"/>
</dbReference>
<dbReference type="OrthoDB" id="1393670at2759"/>
<reference evidence="2 3" key="1">
    <citation type="journal article" date="2019" name="Nat. Ecol. Evol.">
        <title>Megaphylogeny resolves global patterns of mushroom evolution.</title>
        <authorList>
            <person name="Varga T."/>
            <person name="Krizsan K."/>
            <person name="Foldi C."/>
            <person name="Dima B."/>
            <person name="Sanchez-Garcia M."/>
            <person name="Sanchez-Ramirez S."/>
            <person name="Szollosi G.J."/>
            <person name="Szarkandi J.G."/>
            <person name="Papp V."/>
            <person name="Albert L."/>
            <person name="Andreopoulos W."/>
            <person name="Angelini C."/>
            <person name="Antonin V."/>
            <person name="Barry K.W."/>
            <person name="Bougher N.L."/>
            <person name="Buchanan P."/>
            <person name="Buyck B."/>
            <person name="Bense V."/>
            <person name="Catcheside P."/>
            <person name="Chovatia M."/>
            <person name="Cooper J."/>
            <person name="Damon W."/>
            <person name="Desjardin D."/>
            <person name="Finy P."/>
            <person name="Geml J."/>
            <person name="Haridas S."/>
            <person name="Hughes K."/>
            <person name="Justo A."/>
            <person name="Karasinski D."/>
            <person name="Kautmanova I."/>
            <person name="Kiss B."/>
            <person name="Kocsube S."/>
            <person name="Kotiranta H."/>
            <person name="LaButti K.M."/>
            <person name="Lechner B.E."/>
            <person name="Liimatainen K."/>
            <person name="Lipzen A."/>
            <person name="Lukacs Z."/>
            <person name="Mihaltcheva S."/>
            <person name="Morgado L.N."/>
            <person name="Niskanen T."/>
            <person name="Noordeloos M.E."/>
            <person name="Ohm R.A."/>
            <person name="Ortiz-Santana B."/>
            <person name="Ovrebo C."/>
            <person name="Racz N."/>
            <person name="Riley R."/>
            <person name="Savchenko A."/>
            <person name="Shiryaev A."/>
            <person name="Soop K."/>
            <person name="Spirin V."/>
            <person name="Szebenyi C."/>
            <person name="Tomsovsky M."/>
            <person name="Tulloss R.E."/>
            <person name="Uehling J."/>
            <person name="Grigoriev I.V."/>
            <person name="Vagvolgyi C."/>
            <person name="Papp T."/>
            <person name="Martin F.M."/>
            <person name="Miettinen O."/>
            <person name="Hibbett D.S."/>
            <person name="Nagy L.G."/>
        </authorList>
    </citation>
    <scope>NUCLEOTIDE SEQUENCE [LARGE SCALE GENOMIC DNA]</scope>
    <source>
        <strain evidence="2 3">CBS 121175</strain>
    </source>
</reference>
<organism evidence="2 3">
    <name type="scientific">Coprinopsis marcescibilis</name>
    <name type="common">Agaric fungus</name>
    <name type="synonym">Psathyrella marcescibilis</name>
    <dbReference type="NCBI Taxonomy" id="230819"/>
    <lineage>
        <taxon>Eukaryota</taxon>
        <taxon>Fungi</taxon>
        <taxon>Dikarya</taxon>
        <taxon>Basidiomycota</taxon>
        <taxon>Agaricomycotina</taxon>
        <taxon>Agaricomycetes</taxon>
        <taxon>Agaricomycetidae</taxon>
        <taxon>Agaricales</taxon>
        <taxon>Agaricineae</taxon>
        <taxon>Psathyrellaceae</taxon>
        <taxon>Coprinopsis</taxon>
    </lineage>
</organism>
<protein>
    <submittedName>
        <fullName evidence="2">Alpha/beta-hydrolase</fullName>
    </submittedName>
</protein>
<dbReference type="Gene3D" id="3.40.50.1820">
    <property type="entry name" value="alpha/beta hydrolase"/>
    <property type="match status" value="1"/>
</dbReference>
<dbReference type="EMBL" id="ML210279">
    <property type="protein sequence ID" value="TFK21083.1"/>
    <property type="molecule type" value="Genomic_DNA"/>
</dbReference>
<evidence type="ECO:0000313" key="3">
    <source>
        <dbReference type="Proteomes" id="UP000307440"/>
    </source>
</evidence>
<dbReference type="SUPFAM" id="SSF53474">
    <property type="entry name" value="alpha/beta-Hydrolases"/>
    <property type="match status" value="1"/>
</dbReference>
<dbReference type="Proteomes" id="UP000307440">
    <property type="component" value="Unassembled WGS sequence"/>
</dbReference>
<dbReference type="Pfam" id="PF01738">
    <property type="entry name" value="DLH"/>
    <property type="match status" value="1"/>
</dbReference>
<sequence length="258" mass="28287">MSTAEHGSLELSAGTQPSLSFLAGTCESQCLEGPKHVGIPKGETVTIAGVPTYVSKASAGHILDRVVFFFSDALGPFFINNQLLQDYFASQGYHVFGLDYFFGDPVQKTRGQPDFNQTVRIEKSYQQADASVPGWIQEVKKGYGPNTKYNAVGYCFGGRYALTAGSTDDVVSAAFAHPAFLTEDHFEKLTKMDDTFSADSRRRAEDILSAKSAKYHVQVFSGVAHGFATRSDPNNPHAGWAREQSAKSIVEWFNRFSK</sequence>
<keyword evidence="3" id="KW-1185">Reference proteome</keyword>
<dbReference type="InterPro" id="IPR029058">
    <property type="entry name" value="AB_hydrolase_fold"/>
</dbReference>
<dbReference type="AlphaFoldDB" id="A0A5C3KMJ5"/>
<accession>A0A5C3KMJ5</accession>
<evidence type="ECO:0000313" key="2">
    <source>
        <dbReference type="EMBL" id="TFK21083.1"/>
    </source>
</evidence>
<dbReference type="GO" id="GO:0016787">
    <property type="term" value="F:hydrolase activity"/>
    <property type="evidence" value="ECO:0007669"/>
    <property type="project" value="UniProtKB-KW"/>
</dbReference>
<name>A0A5C3KMJ5_COPMA</name>
<dbReference type="STRING" id="230819.A0A5C3KMJ5"/>
<gene>
    <name evidence="2" type="ORF">FA15DRAFT_682250</name>
</gene>
<feature type="domain" description="Dienelactone hydrolase" evidence="1">
    <location>
        <begin position="65"/>
        <end position="256"/>
    </location>
</feature>
<proteinExistence type="predicted"/>
<dbReference type="PANTHER" id="PTHR17630:SF44">
    <property type="entry name" value="PROTEIN AIM2"/>
    <property type="match status" value="1"/>
</dbReference>
<dbReference type="PANTHER" id="PTHR17630">
    <property type="entry name" value="DIENELACTONE HYDROLASE"/>
    <property type="match status" value="1"/>
</dbReference>
<keyword evidence="2" id="KW-0378">Hydrolase</keyword>
<evidence type="ECO:0000259" key="1">
    <source>
        <dbReference type="Pfam" id="PF01738"/>
    </source>
</evidence>